<feature type="compositionally biased region" description="Basic and acidic residues" evidence="5">
    <location>
        <begin position="72"/>
        <end position="136"/>
    </location>
</feature>
<protein>
    <submittedName>
        <fullName evidence="7">TonB C-terminal domain-containing protein</fullName>
    </submittedName>
</protein>
<feature type="transmembrane region" description="Helical" evidence="6">
    <location>
        <begin position="15"/>
        <end position="35"/>
    </location>
</feature>
<dbReference type="NCBIfam" id="TIGR01352">
    <property type="entry name" value="tonB_Cterm"/>
    <property type="match status" value="1"/>
</dbReference>
<feature type="region of interest" description="Disordered" evidence="5">
    <location>
        <begin position="46"/>
        <end position="146"/>
    </location>
</feature>
<dbReference type="EMBL" id="CP107246">
    <property type="protein sequence ID" value="WIM05262.1"/>
    <property type="molecule type" value="Genomic_DNA"/>
</dbReference>
<keyword evidence="2 6" id="KW-0812">Transmembrane</keyword>
<gene>
    <name evidence="7" type="ORF">OHM77_11270</name>
</gene>
<dbReference type="GO" id="GO:0098797">
    <property type="term" value="C:plasma membrane protein complex"/>
    <property type="evidence" value="ECO:0007669"/>
    <property type="project" value="TreeGrafter"/>
</dbReference>
<dbReference type="InterPro" id="IPR006260">
    <property type="entry name" value="TonB/TolA_C"/>
</dbReference>
<dbReference type="Pfam" id="PF13103">
    <property type="entry name" value="TonB_2"/>
    <property type="match status" value="1"/>
</dbReference>
<evidence type="ECO:0000256" key="2">
    <source>
        <dbReference type="ARBA" id="ARBA00022692"/>
    </source>
</evidence>
<sequence length="237" mass="25740">MNAPPPKRSPPGKRISIALAVIVHLALAAFLIVGVRWQTKAPEAVEVELVQAPPDPAPPPPPEPEPAPAPKPEPKPEPPPPEKPDITVREKPKPPPKEAPKPKFDPTEMLRREDEAISARRAAEAAAHEATQRRQAEAASARSRSIADYSERIRAKIRGNIVLPPGLKGNPTARIEVVQLPSGEIITVRIARPSGHAGYDDAVDRAIHKSSPLPKPADPTLFERRLDLTFCPQEPCQ</sequence>
<evidence type="ECO:0000313" key="7">
    <source>
        <dbReference type="EMBL" id="WIM05262.1"/>
    </source>
</evidence>
<evidence type="ECO:0000256" key="4">
    <source>
        <dbReference type="ARBA" id="ARBA00023136"/>
    </source>
</evidence>
<dbReference type="AlphaFoldDB" id="A0AA49ITR7"/>
<keyword evidence="4 6" id="KW-0472">Membrane</keyword>
<dbReference type="PANTHER" id="PTHR33446:SF2">
    <property type="entry name" value="PROTEIN TONB"/>
    <property type="match status" value="1"/>
</dbReference>
<proteinExistence type="predicted"/>
<evidence type="ECO:0000256" key="1">
    <source>
        <dbReference type="ARBA" id="ARBA00004167"/>
    </source>
</evidence>
<feature type="compositionally biased region" description="Low complexity" evidence="5">
    <location>
        <begin position="137"/>
        <end position="146"/>
    </location>
</feature>
<comment type="subcellular location">
    <subcellularLocation>
        <location evidence="1">Membrane</location>
        <topology evidence="1">Single-pass membrane protein</topology>
    </subcellularLocation>
</comment>
<evidence type="ECO:0000256" key="3">
    <source>
        <dbReference type="ARBA" id="ARBA00022989"/>
    </source>
</evidence>
<dbReference type="PANTHER" id="PTHR33446">
    <property type="entry name" value="PROTEIN TONB-RELATED"/>
    <property type="match status" value="1"/>
</dbReference>
<reference evidence="7" key="1">
    <citation type="journal article" date="2023" name="Nat. Microbiol.">
        <title>Enrichment and characterization of a nitric oxide-reducing microbial community in a continuous bioreactor.</title>
        <authorList>
            <person name="Garrido-Amador P."/>
            <person name="Stortenbeker N."/>
            <person name="Wessels H.J.C.T."/>
            <person name="Speth D.R."/>
            <person name="Garcia-Heredia I."/>
            <person name="Kartal B."/>
        </authorList>
    </citation>
    <scope>NUCLEOTIDE SEQUENCE</scope>
    <source>
        <strain evidence="7">MAG1</strain>
    </source>
</reference>
<keyword evidence="3 6" id="KW-1133">Transmembrane helix</keyword>
<dbReference type="GO" id="GO:0031992">
    <property type="term" value="F:energy transducer activity"/>
    <property type="evidence" value="ECO:0007669"/>
    <property type="project" value="TreeGrafter"/>
</dbReference>
<organism evidence="7">
    <name type="scientific">Candidatus Nitricoxidivorans perseverans</name>
    <dbReference type="NCBI Taxonomy" id="2975601"/>
    <lineage>
        <taxon>Bacteria</taxon>
        <taxon>Pseudomonadati</taxon>
        <taxon>Pseudomonadota</taxon>
        <taxon>Betaproteobacteria</taxon>
        <taxon>Nitrosomonadales</taxon>
        <taxon>Sterolibacteriaceae</taxon>
        <taxon>Candidatus Nitricoxidivorans</taxon>
    </lineage>
</organism>
<dbReference type="Proteomes" id="UP001234916">
    <property type="component" value="Chromosome"/>
</dbReference>
<name>A0AA49ITR7_9PROT</name>
<accession>A0AA49ITR7</accession>
<dbReference type="SUPFAM" id="SSF74653">
    <property type="entry name" value="TolA/TonB C-terminal domain"/>
    <property type="match status" value="1"/>
</dbReference>
<evidence type="ECO:0000256" key="6">
    <source>
        <dbReference type="SAM" id="Phobius"/>
    </source>
</evidence>
<feature type="compositionally biased region" description="Pro residues" evidence="5">
    <location>
        <begin position="53"/>
        <end position="71"/>
    </location>
</feature>
<dbReference type="Gene3D" id="3.30.1150.10">
    <property type="match status" value="1"/>
</dbReference>
<evidence type="ECO:0000256" key="5">
    <source>
        <dbReference type="SAM" id="MobiDB-lite"/>
    </source>
</evidence>
<dbReference type="KEGG" id="npv:OHM77_11270"/>
<dbReference type="InterPro" id="IPR051045">
    <property type="entry name" value="TonB-dependent_transducer"/>
</dbReference>